<dbReference type="EMBL" id="CARXXK010000001">
    <property type="protein sequence ID" value="CAI6345753.1"/>
    <property type="molecule type" value="Genomic_DNA"/>
</dbReference>
<evidence type="ECO:0000313" key="2">
    <source>
        <dbReference type="EMBL" id="CAI6345753.1"/>
    </source>
</evidence>
<evidence type="ECO:0000256" key="1">
    <source>
        <dbReference type="SAM" id="Phobius"/>
    </source>
</evidence>
<keyword evidence="1" id="KW-0472">Membrane</keyword>
<dbReference type="AlphaFoldDB" id="A0AAV0VNH9"/>
<keyword evidence="3" id="KW-1185">Reference proteome</keyword>
<gene>
    <name evidence="2" type="ORF">MEUPH1_LOCUS2725</name>
</gene>
<accession>A0AAV0VNH9</accession>
<feature type="transmembrane region" description="Helical" evidence="1">
    <location>
        <begin position="75"/>
        <end position="94"/>
    </location>
</feature>
<sequence>MGEFAVVFLLYLRRSVLISGDQVQGACIGKRDFLVKSILRLIFFFIRLKFSKIVVGVFALVYGKFWWKLEKDICFGWFEILIIYLIVLLSRMICRGGSPALHNMLATGLVLKEPVASLIPWL</sequence>
<name>A0AAV0VNH9_9HEMI</name>
<protein>
    <submittedName>
        <fullName evidence="2">Uncharacterized protein</fullName>
    </submittedName>
</protein>
<evidence type="ECO:0000313" key="3">
    <source>
        <dbReference type="Proteomes" id="UP001160148"/>
    </source>
</evidence>
<comment type="caution">
    <text evidence="2">The sequence shown here is derived from an EMBL/GenBank/DDBJ whole genome shotgun (WGS) entry which is preliminary data.</text>
</comment>
<keyword evidence="1" id="KW-1133">Transmembrane helix</keyword>
<reference evidence="2 3" key="1">
    <citation type="submission" date="2023-01" db="EMBL/GenBank/DDBJ databases">
        <authorList>
            <person name="Whitehead M."/>
        </authorList>
    </citation>
    <scope>NUCLEOTIDE SEQUENCE [LARGE SCALE GENOMIC DNA]</scope>
</reference>
<organism evidence="2 3">
    <name type="scientific">Macrosiphum euphorbiae</name>
    <name type="common">potato aphid</name>
    <dbReference type="NCBI Taxonomy" id="13131"/>
    <lineage>
        <taxon>Eukaryota</taxon>
        <taxon>Metazoa</taxon>
        <taxon>Ecdysozoa</taxon>
        <taxon>Arthropoda</taxon>
        <taxon>Hexapoda</taxon>
        <taxon>Insecta</taxon>
        <taxon>Pterygota</taxon>
        <taxon>Neoptera</taxon>
        <taxon>Paraneoptera</taxon>
        <taxon>Hemiptera</taxon>
        <taxon>Sternorrhyncha</taxon>
        <taxon>Aphidomorpha</taxon>
        <taxon>Aphidoidea</taxon>
        <taxon>Aphididae</taxon>
        <taxon>Macrosiphini</taxon>
        <taxon>Macrosiphum</taxon>
    </lineage>
</organism>
<proteinExistence type="predicted"/>
<feature type="transmembrane region" description="Helical" evidence="1">
    <location>
        <begin position="38"/>
        <end position="63"/>
    </location>
</feature>
<dbReference type="Proteomes" id="UP001160148">
    <property type="component" value="Unassembled WGS sequence"/>
</dbReference>
<keyword evidence="1" id="KW-0812">Transmembrane</keyword>